<evidence type="ECO:0000256" key="7">
    <source>
        <dbReference type="ARBA" id="ARBA00047942"/>
    </source>
</evidence>
<dbReference type="Pfam" id="PF18755">
    <property type="entry name" value="RAMA"/>
    <property type="match status" value="1"/>
</dbReference>
<keyword evidence="4" id="KW-0949">S-adenosyl-L-methionine</keyword>
<evidence type="ECO:0000256" key="3">
    <source>
        <dbReference type="ARBA" id="ARBA00022679"/>
    </source>
</evidence>
<evidence type="ECO:0000256" key="4">
    <source>
        <dbReference type="ARBA" id="ARBA00022691"/>
    </source>
</evidence>
<evidence type="ECO:0000313" key="11">
    <source>
        <dbReference type="EMBL" id="MFC6761210.1"/>
    </source>
</evidence>
<evidence type="ECO:0000259" key="9">
    <source>
        <dbReference type="Pfam" id="PF01555"/>
    </source>
</evidence>
<dbReference type="PRINTS" id="PR00508">
    <property type="entry name" value="S21N4MTFRASE"/>
</dbReference>
<dbReference type="InterPro" id="IPR002941">
    <property type="entry name" value="DNA_methylase_N4/N6"/>
</dbReference>
<evidence type="ECO:0000259" key="10">
    <source>
        <dbReference type="Pfam" id="PF18755"/>
    </source>
</evidence>
<feature type="domain" description="RAMA" evidence="10">
    <location>
        <begin position="266"/>
        <end position="364"/>
    </location>
</feature>
<proteinExistence type="inferred from homology"/>
<organism evidence="11 12">
    <name type="scientific">Sulfitobacter porphyrae</name>
    <dbReference type="NCBI Taxonomy" id="1246864"/>
    <lineage>
        <taxon>Bacteria</taxon>
        <taxon>Pseudomonadati</taxon>
        <taxon>Pseudomonadota</taxon>
        <taxon>Alphaproteobacteria</taxon>
        <taxon>Rhodobacterales</taxon>
        <taxon>Roseobacteraceae</taxon>
        <taxon>Sulfitobacter</taxon>
    </lineage>
</organism>
<dbReference type="Pfam" id="PF01555">
    <property type="entry name" value="N6_N4_Mtase"/>
    <property type="match status" value="1"/>
</dbReference>
<dbReference type="SUPFAM" id="SSF53335">
    <property type="entry name" value="S-adenosyl-L-methionine-dependent methyltransferases"/>
    <property type="match status" value="1"/>
</dbReference>
<evidence type="ECO:0000256" key="5">
    <source>
        <dbReference type="ARBA" id="ARBA00022705"/>
    </source>
</evidence>
<dbReference type="Proteomes" id="UP001596353">
    <property type="component" value="Unassembled WGS sequence"/>
</dbReference>
<dbReference type="EC" id="2.1.1.-" evidence="8"/>
<comment type="caution">
    <text evidence="11">The sequence shown here is derived from an EMBL/GenBank/DDBJ whole genome shotgun (WGS) entry which is preliminary data.</text>
</comment>
<evidence type="ECO:0000256" key="8">
    <source>
        <dbReference type="RuleBase" id="RU362026"/>
    </source>
</evidence>
<gene>
    <name evidence="11" type="ORF">ACFQFQ_19880</name>
</gene>
<name>A0ABW2B633_9RHOB</name>
<dbReference type="PANTHER" id="PTHR13370:SF3">
    <property type="entry name" value="TRNA (GUANINE(10)-N2)-METHYLTRANSFERASE HOMOLOG"/>
    <property type="match status" value="1"/>
</dbReference>
<dbReference type="PANTHER" id="PTHR13370">
    <property type="entry name" value="RNA METHYLASE-RELATED"/>
    <property type="match status" value="1"/>
</dbReference>
<sequence>MKTMTKGAVALPLNEILAGDCIDVMNALPENSVDLIFADPPYNLQLRGDLVRPDNSKVDAVDDEWDQFASFAVYDKFTRAWLKAARRLLKPNGAIWVIGSYHNIFRVGAALQDEGFWILNDVVWRKSNPMPNFRGKRFTNAHETMIWAGKDENAKYTFNYEALKALNEGIQMRSDWVLPICTGHERLKDEAGDKAHPTQKPESLLHRILVGSTNPGDVVLDPFFGTGTTGAVAKMLGRDFIGIEREESYRKVASKRIANVRRFDRDALQTTTSKRAEPRVPFGQLVERGMLRPGENLYSMNNRHKAKVRADGTLIGDDIKGSIHQVGAHLEGAPSCNGWTYWCFKREGKTVPIDVLRQQIRSEMAN</sequence>
<reference evidence="12" key="1">
    <citation type="journal article" date="2019" name="Int. J. Syst. Evol. Microbiol.">
        <title>The Global Catalogue of Microorganisms (GCM) 10K type strain sequencing project: providing services to taxonomists for standard genome sequencing and annotation.</title>
        <authorList>
            <consortium name="The Broad Institute Genomics Platform"/>
            <consortium name="The Broad Institute Genome Sequencing Center for Infectious Disease"/>
            <person name="Wu L."/>
            <person name="Ma J."/>
        </authorList>
    </citation>
    <scope>NUCLEOTIDE SEQUENCE [LARGE SCALE GENOMIC DNA]</scope>
    <source>
        <strain evidence="12">CCUG 66188</strain>
    </source>
</reference>
<feature type="domain" description="DNA methylase N-4/N-6" evidence="9">
    <location>
        <begin position="33"/>
        <end position="254"/>
    </location>
</feature>
<keyword evidence="6" id="KW-0238">DNA-binding</keyword>
<keyword evidence="2" id="KW-0489">Methyltransferase</keyword>
<evidence type="ECO:0000256" key="1">
    <source>
        <dbReference type="ARBA" id="ARBA00006594"/>
    </source>
</evidence>
<accession>A0ABW2B633</accession>
<dbReference type="EMBL" id="JBHSWG010000001">
    <property type="protein sequence ID" value="MFC6761210.1"/>
    <property type="molecule type" value="Genomic_DNA"/>
</dbReference>
<dbReference type="InterPro" id="IPR002052">
    <property type="entry name" value="DNA_methylase_N6_adenine_CS"/>
</dbReference>
<dbReference type="InterPro" id="IPR001091">
    <property type="entry name" value="RM_Methyltransferase"/>
</dbReference>
<dbReference type="InterPro" id="IPR040843">
    <property type="entry name" value="RAMA"/>
</dbReference>
<keyword evidence="3" id="KW-0808">Transferase</keyword>
<evidence type="ECO:0000256" key="6">
    <source>
        <dbReference type="ARBA" id="ARBA00023125"/>
    </source>
</evidence>
<keyword evidence="5" id="KW-0235">DNA replication</keyword>
<dbReference type="InterPro" id="IPR029063">
    <property type="entry name" value="SAM-dependent_MTases_sf"/>
</dbReference>
<comment type="catalytic activity">
    <reaction evidence="7">
        <text>a 2'-deoxyadenosine in DNA + S-adenosyl-L-methionine = an N(6)-methyl-2'-deoxyadenosine in DNA + S-adenosyl-L-homocysteine + H(+)</text>
        <dbReference type="Rhea" id="RHEA:15197"/>
        <dbReference type="Rhea" id="RHEA-COMP:12418"/>
        <dbReference type="Rhea" id="RHEA-COMP:12419"/>
        <dbReference type="ChEBI" id="CHEBI:15378"/>
        <dbReference type="ChEBI" id="CHEBI:57856"/>
        <dbReference type="ChEBI" id="CHEBI:59789"/>
        <dbReference type="ChEBI" id="CHEBI:90615"/>
        <dbReference type="ChEBI" id="CHEBI:90616"/>
        <dbReference type="EC" id="2.1.1.72"/>
    </reaction>
</comment>
<comment type="similarity">
    <text evidence="1 8">Belongs to the N(4)/N(6)-methyltransferase family.</text>
</comment>
<protein>
    <recommendedName>
        <fullName evidence="8">Methyltransferase</fullName>
        <ecNumber evidence="8">2.1.1.-</ecNumber>
    </recommendedName>
</protein>
<dbReference type="PROSITE" id="PS00092">
    <property type="entry name" value="N6_MTASE"/>
    <property type="match status" value="1"/>
</dbReference>
<keyword evidence="12" id="KW-1185">Reference proteome</keyword>
<evidence type="ECO:0000256" key="2">
    <source>
        <dbReference type="ARBA" id="ARBA00022603"/>
    </source>
</evidence>
<evidence type="ECO:0000313" key="12">
    <source>
        <dbReference type="Proteomes" id="UP001596353"/>
    </source>
</evidence>
<dbReference type="Gene3D" id="3.40.50.150">
    <property type="entry name" value="Vaccinia Virus protein VP39"/>
    <property type="match status" value="1"/>
</dbReference>